<gene>
    <name evidence="8" type="ORF">AFUS01_LOCUS47605</name>
</gene>
<keyword evidence="9" id="KW-1185">Reference proteome</keyword>
<dbReference type="PANTHER" id="PTHR24379">
    <property type="entry name" value="KRAB AND ZINC FINGER DOMAIN-CONTAINING"/>
    <property type="match status" value="1"/>
</dbReference>
<sequence>MKNTLDIPINEAVLIYSVYLTGCTMSAQTQGGKKPGDQNLNDIFDSISLALDSIKRKSTLTLTPADVPSAKRRILENPIHRPCFASDLNSSLSGNSERESQIVIQQPPKSKSKGNIAPSSCTSGITTSRSEIIVPIVYTCPICNSTFPKQIFLDRHLALVHSKNLCHNNLQNSKDISGNALISEKGNEMFTREVCQISYKDPGALRQHLQGHFQFGNDPFVAPQIEKFQNWSIPMTSEPFSRQQHNLPSQKDKFQGAFHKCHHCFQNFTDKENLDKHILNIHHGIQAGWYHCKDCNQKFESALSHKKHFDGHATTIQSLLETSHIPNPKLKTNNECEKSKRTKSPPKIDFSSKLPLSLDKCCPVCPLKFGIQSELSSHVNKEHESYKSLLYVCDICGVIFLGTPSLLEHLLTLHGKKAYCTSCHRSFVTTEECHYHFRERGVCGALSTKKNSLRNQDVLVLKEHNVVSANIL</sequence>
<dbReference type="PROSITE" id="PS00028">
    <property type="entry name" value="ZINC_FINGER_C2H2_1"/>
    <property type="match status" value="5"/>
</dbReference>
<feature type="domain" description="C2H2-type" evidence="7">
    <location>
        <begin position="391"/>
        <end position="418"/>
    </location>
</feature>
<evidence type="ECO:0000256" key="5">
    <source>
        <dbReference type="PROSITE-ProRule" id="PRU00042"/>
    </source>
</evidence>
<keyword evidence="3 5" id="KW-0863">Zinc-finger</keyword>
<protein>
    <recommendedName>
        <fullName evidence="7">C2H2-type domain-containing protein</fullName>
    </recommendedName>
</protein>
<dbReference type="Proteomes" id="UP000708208">
    <property type="component" value="Unassembled WGS sequence"/>
</dbReference>
<dbReference type="OrthoDB" id="3069995at2759"/>
<evidence type="ECO:0000313" key="9">
    <source>
        <dbReference type="Proteomes" id="UP000708208"/>
    </source>
</evidence>
<feature type="region of interest" description="Disordered" evidence="6">
    <location>
        <begin position="90"/>
        <end position="123"/>
    </location>
</feature>
<proteinExistence type="predicted"/>
<evidence type="ECO:0000256" key="4">
    <source>
        <dbReference type="ARBA" id="ARBA00022833"/>
    </source>
</evidence>
<organism evidence="8 9">
    <name type="scientific">Allacma fusca</name>
    <dbReference type="NCBI Taxonomy" id="39272"/>
    <lineage>
        <taxon>Eukaryota</taxon>
        <taxon>Metazoa</taxon>
        <taxon>Ecdysozoa</taxon>
        <taxon>Arthropoda</taxon>
        <taxon>Hexapoda</taxon>
        <taxon>Collembola</taxon>
        <taxon>Symphypleona</taxon>
        <taxon>Sminthuridae</taxon>
        <taxon>Allacma</taxon>
    </lineage>
</organism>
<dbReference type="InterPro" id="IPR013087">
    <property type="entry name" value="Znf_C2H2_type"/>
</dbReference>
<reference evidence="8" key="1">
    <citation type="submission" date="2021-06" db="EMBL/GenBank/DDBJ databases">
        <authorList>
            <person name="Hodson N. C."/>
            <person name="Mongue J. A."/>
            <person name="Jaron S. K."/>
        </authorList>
    </citation>
    <scope>NUCLEOTIDE SEQUENCE</scope>
</reference>
<evidence type="ECO:0000259" key="7">
    <source>
        <dbReference type="PROSITE" id="PS50157"/>
    </source>
</evidence>
<feature type="domain" description="C2H2-type" evidence="7">
    <location>
        <begin position="138"/>
        <end position="162"/>
    </location>
</feature>
<accession>A0A8J2PV74</accession>
<dbReference type="AlphaFoldDB" id="A0A8J2PV74"/>
<dbReference type="GO" id="GO:0008270">
    <property type="term" value="F:zinc ion binding"/>
    <property type="evidence" value="ECO:0007669"/>
    <property type="project" value="UniProtKB-KW"/>
</dbReference>
<dbReference type="Pfam" id="PF12874">
    <property type="entry name" value="zf-met"/>
    <property type="match status" value="1"/>
</dbReference>
<keyword evidence="4" id="KW-0862">Zinc</keyword>
<feature type="domain" description="C2H2-type" evidence="7">
    <location>
        <begin position="259"/>
        <end position="287"/>
    </location>
</feature>
<dbReference type="SMART" id="SM00355">
    <property type="entry name" value="ZnF_C2H2"/>
    <property type="match status" value="6"/>
</dbReference>
<evidence type="ECO:0000256" key="6">
    <source>
        <dbReference type="SAM" id="MobiDB-lite"/>
    </source>
</evidence>
<keyword evidence="1" id="KW-0479">Metal-binding</keyword>
<dbReference type="EMBL" id="CAJVCH010571836">
    <property type="protein sequence ID" value="CAG7838665.1"/>
    <property type="molecule type" value="Genomic_DNA"/>
</dbReference>
<evidence type="ECO:0000256" key="1">
    <source>
        <dbReference type="ARBA" id="ARBA00022723"/>
    </source>
</evidence>
<keyword evidence="2" id="KW-0677">Repeat</keyword>
<evidence type="ECO:0000256" key="3">
    <source>
        <dbReference type="ARBA" id="ARBA00022771"/>
    </source>
</evidence>
<comment type="caution">
    <text evidence="8">The sequence shown here is derived from an EMBL/GenBank/DDBJ whole genome shotgun (WGS) entry which is preliminary data.</text>
</comment>
<dbReference type="PROSITE" id="PS50157">
    <property type="entry name" value="ZINC_FINGER_C2H2_2"/>
    <property type="match status" value="3"/>
</dbReference>
<evidence type="ECO:0000313" key="8">
    <source>
        <dbReference type="EMBL" id="CAG7838665.1"/>
    </source>
</evidence>
<evidence type="ECO:0000256" key="2">
    <source>
        <dbReference type="ARBA" id="ARBA00022737"/>
    </source>
</evidence>
<dbReference type="PANTHER" id="PTHR24379:SF121">
    <property type="entry name" value="C2H2-TYPE DOMAIN-CONTAINING PROTEIN"/>
    <property type="match status" value="1"/>
</dbReference>
<name>A0A8J2PV74_9HEXA</name>